<protein>
    <recommendedName>
        <fullName evidence="11">Valine--tRNA ligase</fullName>
        <ecNumber evidence="11">6.1.1.9</ecNumber>
    </recommendedName>
    <alternativeName>
        <fullName evidence="11">Valyl-tRNA synthetase</fullName>
        <shortName evidence="11">ValRS</shortName>
    </alternativeName>
</protein>
<evidence type="ECO:0000256" key="10">
    <source>
        <dbReference type="ARBA" id="ARBA00047552"/>
    </source>
</evidence>
<evidence type="ECO:0000256" key="8">
    <source>
        <dbReference type="ARBA" id="ARBA00023054"/>
    </source>
</evidence>
<dbReference type="CDD" id="cd00817">
    <property type="entry name" value="ValRS_core"/>
    <property type="match status" value="1"/>
</dbReference>
<dbReference type="PRINTS" id="PR00986">
    <property type="entry name" value="TRNASYNTHVAL"/>
</dbReference>
<dbReference type="EC" id="6.1.1.9" evidence="11"/>
<dbReference type="NCBIfam" id="NF004349">
    <property type="entry name" value="PRK05729.1"/>
    <property type="match status" value="1"/>
</dbReference>
<evidence type="ECO:0000256" key="9">
    <source>
        <dbReference type="ARBA" id="ARBA00023146"/>
    </source>
</evidence>
<evidence type="ECO:0000256" key="3">
    <source>
        <dbReference type="ARBA" id="ARBA00022490"/>
    </source>
</evidence>
<dbReference type="PANTHER" id="PTHR11946:SF93">
    <property type="entry name" value="VALINE--TRNA LIGASE, CHLOROPLASTIC_MITOCHONDRIAL 2"/>
    <property type="match status" value="1"/>
</dbReference>
<dbReference type="InterPro" id="IPR009008">
    <property type="entry name" value="Val/Leu/Ile-tRNA-synth_edit"/>
</dbReference>
<evidence type="ECO:0000256" key="7">
    <source>
        <dbReference type="ARBA" id="ARBA00022917"/>
    </source>
</evidence>
<comment type="subunit">
    <text evidence="2 11">Monomer.</text>
</comment>
<feature type="domain" description="Aminoacyl-tRNA synthetase class Ia" evidence="12">
    <location>
        <begin position="14"/>
        <end position="421"/>
    </location>
</feature>
<keyword evidence="4 11" id="KW-0436">Ligase</keyword>
<organism evidence="15 16">
    <name type="scientific">Mycoplasma phocoenae</name>
    <dbReference type="NCBI Taxonomy" id="754517"/>
    <lineage>
        <taxon>Bacteria</taxon>
        <taxon>Bacillati</taxon>
        <taxon>Mycoplasmatota</taxon>
        <taxon>Mollicutes</taxon>
        <taxon>Mycoplasmataceae</taxon>
        <taxon>Mycoplasma</taxon>
    </lineage>
</organism>
<evidence type="ECO:0000256" key="11">
    <source>
        <dbReference type="HAMAP-Rule" id="MF_02004"/>
    </source>
</evidence>
<dbReference type="Pfam" id="PF00133">
    <property type="entry name" value="tRNA-synt_1"/>
    <property type="match status" value="1"/>
</dbReference>
<dbReference type="HAMAP" id="MF_02004">
    <property type="entry name" value="Val_tRNA_synth_type1"/>
    <property type="match status" value="1"/>
</dbReference>
<comment type="subcellular location">
    <subcellularLocation>
        <location evidence="1 11">Cytoplasm</location>
    </subcellularLocation>
</comment>
<feature type="domain" description="Methionyl/Valyl/Leucyl/Isoleucyl-tRNA synthetase anticodon-binding" evidence="13">
    <location>
        <begin position="589"/>
        <end position="718"/>
    </location>
</feature>
<evidence type="ECO:0000259" key="14">
    <source>
        <dbReference type="Pfam" id="PF10458"/>
    </source>
</evidence>
<dbReference type="KEGG" id="mphe:HGG69_01500"/>
<comment type="similarity">
    <text evidence="11">Belongs to the class-I aminoacyl-tRNA synthetase family. ValS type 1 subfamily.</text>
</comment>
<keyword evidence="5 11" id="KW-0547">Nucleotide-binding</keyword>
<dbReference type="Gene3D" id="3.40.50.620">
    <property type="entry name" value="HUPs"/>
    <property type="match status" value="1"/>
</dbReference>
<dbReference type="InterPro" id="IPR009080">
    <property type="entry name" value="tRNAsynth_Ia_anticodon-bd"/>
</dbReference>
<comment type="catalytic activity">
    <reaction evidence="10 11">
        <text>tRNA(Val) + L-valine + ATP = L-valyl-tRNA(Val) + AMP + diphosphate</text>
        <dbReference type="Rhea" id="RHEA:10704"/>
        <dbReference type="Rhea" id="RHEA-COMP:9672"/>
        <dbReference type="Rhea" id="RHEA-COMP:9708"/>
        <dbReference type="ChEBI" id="CHEBI:30616"/>
        <dbReference type="ChEBI" id="CHEBI:33019"/>
        <dbReference type="ChEBI" id="CHEBI:57762"/>
        <dbReference type="ChEBI" id="CHEBI:78442"/>
        <dbReference type="ChEBI" id="CHEBI:78537"/>
        <dbReference type="ChEBI" id="CHEBI:456215"/>
        <dbReference type="EC" id="6.1.1.9"/>
    </reaction>
</comment>
<dbReference type="PANTHER" id="PTHR11946">
    <property type="entry name" value="VALYL-TRNA SYNTHETASES"/>
    <property type="match status" value="1"/>
</dbReference>
<reference evidence="15 16" key="1">
    <citation type="submission" date="2020-04" db="EMBL/GenBank/DDBJ databases">
        <title>Novel Mycoplasma species detected in Phocoena phocoena (harbor porpoise) from the USA.</title>
        <authorList>
            <person name="Volokhov D.V."/>
        </authorList>
    </citation>
    <scope>NUCLEOTIDE SEQUENCE [LARGE SCALE GENOMIC DNA]</scope>
    <source>
        <strain evidence="15 16">Phocoena C-264-GEN</strain>
    </source>
</reference>
<proteinExistence type="inferred from homology"/>
<evidence type="ECO:0000259" key="12">
    <source>
        <dbReference type="Pfam" id="PF00133"/>
    </source>
</evidence>
<comment type="domain">
    <text evidence="11">ValRS has two distinct active sites: one for aminoacylation and one for editing. The misactivated threonine is translocated from the active site to the editing site.</text>
</comment>
<dbReference type="InterPro" id="IPR037118">
    <property type="entry name" value="Val-tRNA_synth_C_sf"/>
</dbReference>
<dbReference type="Gene3D" id="1.10.287.380">
    <property type="entry name" value="Valyl-tRNA synthetase, C-terminal domain"/>
    <property type="match status" value="1"/>
</dbReference>
<evidence type="ECO:0000256" key="2">
    <source>
        <dbReference type="ARBA" id="ARBA00011245"/>
    </source>
</evidence>
<comment type="function">
    <text evidence="11">Catalyzes the attachment of valine to tRNA(Val). As ValRS can inadvertently accommodate and process structurally similar amino acids such as threonine, to avoid such errors, it has a 'posttransfer' editing activity that hydrolyzes mischarged Thr-tRNA(Val) in a tRNA-dependent manner.</text>
</comment>
<dbReference type="AlphaFoldDB" id="A0A858U1J7"/>
<keyword evidence="7 11" id="KW-0648">Protein biosynthesis</keyword>
<dbReference type="GO" id="GO:0006438">
    <property type="term" value="P:valyl-tRNA aminoacylation"/>
    <property type="evidence" value="ECO:0007669"/>
    <property type="project" value="UniProtKB-UniRule"/>
</dbReference>
<dbReference type="NCBIfam" id="TIGR00422">
    <property type="entry name" value="valS"/>
    <property type="match status" value="1"/>
</dbReference>
<evidence type="ECO:0000313" key="15">
    <source>
        <dbReference type="EMBL" id="QJG66994.1"/>
    </source>
</evidence>
<dbReference type="Proteomes" id="UP000501060">
    <property type="component" value="Chromosome"/>
</dbReference>
<feature type="binding site" evidence="11">
    <location>
        <position position="514"/>
    </location>
    <ligand>
        <name>ATP</name>
        <dbReference type="ChEBI" id="CHEBI:30616"/>
    </ligand>
</feature>
<evidence type="ECO:0000256" key="5">
    <source>
        <dbReference type="ARBA" id="ARBA00022741"/>
    </source>
</evidence>
<evidence type="ECO:0000256" key="1">
    <source>
        <dbReference type="ARBA" id="ARBA00004496"/>
    </source>
</evidence>
<dbReference type="SUPFAM" id="SSF50677">
    <property type="entry name" value="ValRS/IleRS/LeuRS editing domain"/>
    <property type="match status" value="1"/>
</dbReference>
<dbReference type="SUPFAM" id="SSF52374">
    <property type="entry name" value="Nucleotidylyl transferase"/>
    <property type="match status" value="1"/>
</dbReference>
<comment type="domain">
    <text evidence="11">The C-terminal coiled-coil domain is crucial for aminoacylation activity.</text>
</comment>
<keyword evidence="8 11" id="KW-0175">Coiled coil</keyword>
<dbReference type="InterPro" id="IPR033705">
    <property type="entry name" value="Anticodon_Ia_Val"/>
</dbReference>
<dbReference type="FunFam" id="3.40.50.620:FF:000032">
    <property type="entry name" value="Valine--tRNA ligase"/>
    <property type="match status" value="1"/>
</dbReference>
<dbReference type="InterPro" id="IPR001412">
    <property type="entry name" value="aa-tRNA-synth_I_CS"/>
</dbReference>
<dbReference type="PROSITE" id="PS00178">
    <property type="entry name" value="AA_TRNA_LIGASE_I"/>
    <property type="match status" value="1"/>
</dbReference>
<keyword evidence="9 11" id="KW-0030">Aminoacyl-tRNA synthetase</keyword>
<accession>A0A858U1J7</accession>
<sequence length="831" mass="97192">MEKNFNHKIIEEGRYDKWVNSKVFEQHDKTKRPFTIILPPPNVTGILHIGHALDTYLQDTMIRYKKIRGFDTLFLPGKDHAGIATQSKVEKLLQEQGVSKHEIGRDKFIEKVWEWKNKYGSIIDSQWKSLGLALDYSHERFTLDQNANEAVLKVFVDLYNKGIIYRGTRAISWDPVLETALSNIEVISNPIEQEMYYIKYPIKGTEEFLEVATTRIETIPSDVAIAFHPSDERYKKYLSSVVVHPFTNKEIPIITDDYIDPEFGSGLMKVSAHATNDIDIITKNNLEINECIDSKGNMNSLANEFEGINRFEARKLIAQKMQESGYLLKVEKTISNVGISERSGEVIEILVQPQWFMKMDKMSKMILDNLNTEEKVKFFPTRFEDVIKTWMENVYDWTISRQLWWGHRIPAYYKGEEVKVQLTSPGDEWIQDEDVLDTWFSSGLAPFVFLGWPQSNAEVEHYYPTSLLVTGYDIIFFWVARMYFMGLEFQHKIPFKDVLIHGLVRDENGRKMSKSLGNGIDPMKVIDEYGSDVLRIALLFNSTPGQDINFSTQKLEAAKLFINKFWNIARYVNSLETIENDTQSFDNYDLWILEKLNEFETQLDINMNKYEFTVVYKIIQKFIANEFSGWYLEFAKFKKNNALIKNIFKKILFLMHAFLPFTTDYLFELMYNKNLLEQQEFIIEQPISLENKTDTVVELISELRKYRESKNISKSKELLFQTSLTNLSEQDYLIISKLTNCTMKENNDNLIQCSNFTINIVMDQETKDLEIERLTKLLEDIQIDIDFVSKMLNNPKFVEKANPEKVTQTKEKLNLFNTQKATYIEELNKLK</sequence>
<gene>
    <name evidence="11" type="primary">valS</name>
    <name evidence="15" type="ORF">HGG69_01500</name>
</gene>
<evidence type="ECO:0000256" key="4">
    <source>
        <dbReference type="ARBA" id="ARBA00022598"/>
    </source>
</evidence>
<keyword evidence="3 11" id="KW-0963">Cytoplasm</keyword>
<dbReference type="EMBL" id="CP051481">
    <property type="protein sequence ID" value="QJG66994.1"/>
    <property type="molecule type" value="Genomic_DNA"/>
</dbReference>
<dbReference type="InterPro" id="IPR014729">
    <property type="entry name" value="Rossmann-like_a/b/a_fold"/>
</dbReference>
<feature type="domain" description="Valyl-tRNA synthetase tRNA-binding arm" evidence="14">
    <location>
        <begin position="770"/>
        <end position="831"/>
    </location>
</feature>
<dbReference type="Pfam" id="PF08264">
    <property type="entry name" value="Anticodon_1"/>
    <property type="match status" value="1"/>
</dbReference>
<dbReference type="Pfam" id="PF10458">
    <property type="entry name" value="Val_tRNA-synt_C"/>
    <property type="match status" value="1"/>
</dbReference>
<keyword evidence="6 11" id="KW-0067">ATP-binding</keyword>
<dbReference type="Gene3D" id="3.90.740.10">
    <property type="entry name" value="Valyl/Leucyl/Isoleucyl-tRNA synthetase, editing domain"/>
    <property type="match status" value="1"/>
</dbReference>
<feature type="short sequence motif" description="'KMSKS' region" evidence="11">
    <location>
        <begin position="511"/>
        <end position="515"/>
    </location>
</feature>
<dbReference type="SUPFAM" id="SSF46589">
    <property type="entry name" value="tRNA-binding arm"/>
    <property type="match status" value="1"/>
</dbReference>
<keyword evidence="16" id="KW-1185">Reference proteome</keyword>
<dbReference type="GO" id="GO:0004832">
    <property type="term" value="F:valine-tRNA ligase activity"/>
    <property type="evidence" value="ECO:0007669"/>
    <property type="project" value="UniProtKB-UniRule"/>
</dbReference>
<dbReference type="InterPro" id="IPR013155">
    <property type="entry name" value="M/V/L/I-tRNA-synth_anticd-bd"/>
</dbReference>
<dbReference type="RefSeq" id="WP_169605045.1">
    <property type="nucleotide sequence ID" value="NZ_CP051481.1"/>
</dbReference>
<name>A0A858U1J7_9MOLU</name>
<evidence type="ECO:0000259" key="13">
    <source>
        <dbReference type="Pfam" id="PF08264"/>
    </source>
</evidence>
<dbReference type="GO" id="GO:0005524">
    <property type="term" value="F:ATP binding"/>
    <property type="evidence" value="ECO:0007669"/>
    <property type="project" value="UniProtKB-UniRule"/>
</dbReference>
<evidence type="ECO:0000313" key="16">
    <source>
        <dbReference type="Proteomes" id="UP000501060"/>
    </source>
</evidence>
<dbReference type="SUPFAM" id="SSF47323">
    <property type="entry name" value="Anticodon-binding domain of a subclass of class I aminoacyl-tRNA synthetases"/>
    <property type="match status" value="1"/>
</dbReference>
<dbReference type="InterPro" id="IPR002303">
    <property type="entry name" value="Valyl-tRNA_ligase"/>
</dbReference>
<dbReference type="CDD" id="cd07962">
    <property type="entry name" value="Anticodon_Ia_Val"/>
    <property type="match status" value="1"/>
</dbReference>
<evidence type="ECO:0000256" key="6">
    <source>
        <dbReference type="ARBA" id="ARBA00022840"/>
    </source>
</evidence>
<dbReference type="GO" id="GO:0005829">
    <property type="term" value="C:cytosol"/>
    <property type="evidence" value="ECO:0007669"/>
    <property type="project" value="TreeGrafter"/>
</dbReference>
<dbReference type="GO" id="GO:0002161">
    <property type="term" value="F:aminoacyl-tRNA deacylase activity"/>
    <property type="evidence" value="ECO:0007669"/>
    <property type="project" value="InterPro"/>
</dbReference>
<dbReference type="InterPro" id="IPR019499">
    <property type="entry name" value="Val-tRNA_synth_tRNA-bd"/>
</dbReference>
<dbReference type="InterPro" id="IPR002300">
    <property type="entry name" value="aa-tRNA-synth_Ia"/>
</dbReference>
<dbReference type="InterPro" id="IPR010978">
    <property type="entry name" value="tRNA-bd_arm"/>
</dbReference>
<dbReference type="Gene3D" id="1.10.730.10">
    <property type="entry name" value="Isoleucyl-tRNA Synthetase, Domain 1"/>
    <property type="match status" value="1"/>
</dbReference>
<feature type="short sequence motif" description="'HIGH' region" evidence="11">
    <location>
        <begin position="41"/>
        <end position="51"/>
    </location>
</feature>